<evidence type="ECO:0000313" key="3">
    <source>
        <dbReference type="Proteomes" id="UP000001544"/>
    </source>
</evidence>
<name>D3FSA0_ALKPO</name>
<feature type="signal peptide" evidence="1">
    <location>
        <begin position="1"/>
        <end position="28"/>
    </location>
</feature>
<dbReference type="KEGG" id="bpf:BpOF4_18470"/>
<dbReference type="AlphaFoldDB" id="D3FSA0"/>
<dbReference type="InterPro" id="IPR013211">
    <property type="entry name" value="LVIVD"/>
</dbReference>
<dbReference type="Pfam" id="PF08309">
    <property type="entry name" value="LVIVD"/>
    <property type="match status" value="2"/>
</dbReference>
<gene>
    <name evidence="2" type="ordered locus">BpOF4_18470</name>
</gene>
<dbReference type="STRING" id="398511.BpOF4_18470"/>
<reference evidence="2 3" key="1">
    <citation type="journal article" date="2011" name="Environ. Microbiol.">
        <title>Genome of alkaliphilic Bacillus pseudofirmus OF4 reveals adaptations that support the ability to grow in an external pH range from 7.5 to 11.4.</title>
        <authorList>
            <person name="Janto B."/>
            <person name="Ahmed A."/>
            <person name="Ito M."/>
            <person name="Liu J."/>
            <person name="Hicks D.B."/>
            <person name="Pagni S."/>
            <person name="Fackelmayer O.J."/>
            <person name="Smith T.A."/>
            <person name="Earl J."/>
            <person name="Elbourne L.D."/>
            <person name="Hassan K."/>
            <person name="Paulsen I.T."/>
            <person name="Kolsto A.B."/>
            <person name="Tourasse N.J."/>
            <person name="Ehrlich G.D."/>
            <person name="Boissy R."/>
            <person name="Ivey D.M."/>
            <person name="Li G."/>
            <person name="Xue Y."/>
            <person name="Ma Y."/>
            <person name="Hu F.Z."/>
            <person name="Krulwich T.A."/>
        </authorList>
    </citation>
    <scope>NUCLEOTIDE SEQUENCE [LARGE SCALE GENOMIC DNA]</scope>
    <source>
        <strain evidence="3">ATCC BAA-2126 / JCM 17055 / OF4</strain>
    </source>
</reference>
<dbReference type="Proteomes" id="UP000001544">
    <property type="component" value="Chromosome"/>
</dbReference>
<keyword evidence="1" id="KW-0732">Signal</keyword>
<feature type="chain" id="PRO_5038374947" evidence="1">
    <location>
        <begin position="29"/>
        <end position="472"/>
    </location>
</feature>
<evidence type="ECO:0000256" key="1">
    <source>
        <dbReference type="SAM" id="SignalP"/>
    </source>
</evidence>
<proteinExistence type="predicted"/>
<dbReference type="SUPFAM" id="SSF101908">
    <property type="entry name" value="Putative isomerase YbhE"/>
    <property type="match status" value="1"/>
</dbReference>
<dbReference type="HOGENOM" id="CLU_578296_0_0_9"/>
<sequence length="472" mass="51512">MKKMRHVVLKSTLAGALVLSAAAPAVLAHDALDESGLQKGERIVFSNEELATLGEAKNEGSGKVSSLQEAASVQIEKINGGAQNNTADVYAHKGFAYLGTHTAGGANGGVRVFDMKDPSNPVEVAAFAHDDVPGTWQEKVIVKSVNTPEFKGDLAVVSVQQRNRNADTAGGFLLYDVTDPYSPEKLGFYEVYDNTAGTHELYLATQGNRALVFTSNPYADYYSGGEEKDFQIIDVTDPANPEKLWEFDPRDLAEVDDSFNGYHWNAPDGKTRAVFNHSVITDNNAQYAYVSMWDLGTVIFDVRDPENPVYLGRTDFSSEQQGSAHSAALARGGNVLIETREVYVPVRAGYEESYGYTRIFDVKDKTNPKLLSEFKTDLTEKVEDGTTFANTVHDPKVQGNTLYLSHYAGGVYMVDISDPANPEQIGQYVPDQGDVWGVFVDRNYVLASDMGQGLKVLVRGNGQNNGGNTRTE</sequence>
<accession>D3FSA0</accession>
<organism evidence="2 3">
    <name type="scientific">Alkalihalophilus pseudofirmus (strain ATCC BAA-2126 / JCM 17055 / OF4)</name>
    <name type="common">Bacillus pseudofirmus</name>
    <dbReference type="NCBI Taxonomy" id="398511"/>
    <lineage>
        <taxon>Bacteria</taxon>
        <taxon>Bacillati</taxon>
        <taxon>Bacillota</taxon>
        <taxon>Bacilli</taxon>
        <taxon>Bacillales</taxon>
        <taxon>Bacillaceae</taxon>
        <taxon>Alkalihalophilus</taxon>
    </lineage>
</organism>
<keyword evidence="3" id="KW-1185">Reference proteome</keyword>
<dbReference type="EMBL" id="CP001878">
    <property type="protein sequence ID" value="ADC51735.1"/>
    <property type="molecule type" value="Genomic_DNA"/>
</dbReference>
<evidence type="ECO:0000313" key="2">
    <source>
        <dbReference type="EMBL" id="ADC51735.1"/>
    </source>
</evidence>
<protein>
    <submittedName>
        <fullName evidence="2">LVIVD repeat protein</fullName>
    </submittedName>
</protein>
<dbReference type="eggNOG" id="COG5276">
    <property type="taxonomic scope" value="Bacteria"/>
</dbReference>